<dbReference type="GO" id="GO:0008180">
    <property type="term" value="C:COP9 signalosome"/>
    <property type="evidence" value="ECO:0007669"/>
    <property type="project" value="UniProtKB-KW"/>
</dbReference>
<dbReference type="Proteomes" id="UP001142055">
    <property type="component" value="Chromosome 1"/>
</dbReference>
<dbReference type="Pfam" id="PF22061">
    <property type="entry name" value="CSN7_HB_subdom"/>
    <property type="match status" value="1"/>
</dbReference>
<evidence type="ECO:0000259" key="7">
    <source>
        <dbReference type="PROSITE" id="PS50250"/>
    </source>
</evidence>
<dbReference type="AlphaFoldDB" id="A0A9Q0RTL4"/>
<evidence type="ECO:0000256" key="6">
    <source>
        <dbReference type="ARBA" id="ARBA00023242"/>
    </source>
</evidence>
<name>A0A9Q0RTL4_BLOTA</name>
<protein>
    <recommendedName>
        <fullName evidence="7">PCI domain-containing protein</fullName>
    </recommendedName>
</protein>
<accession>A0A9Q0RTL4</accession>
<comment type="similarity">
    <text evidence="3">Belongs to the CSN7/EIF3M family. CSN7 subfamily.</text>
</comment>
<dbReference type="GO" id="GO:0010387">
    <property type="term" value="P:COP9 signalosome assembly"/>
    <property type="evidence" value="ECO:0007669"/>
    <property type="project" value="InterPro"/>
</dbReference>
<evidence type="ECO:0000256" key="4">
    <source>
        <dbReference type="ARBA" id="ARBA00022490"/>
    </source>
</evidence>
<dbReference type="OMA" id="GTYKQFR"/>
<reference evidence="8" key="1">
    <citation type="submission" date="2022-12" db="EMBL/GenBank/DDBJ databases">
        <title>Genome assemblies of Blomia tropicalis.</title>
        <authorList>
            <person name="Cui Y."/>
        </authorList>
    </citation>
    <scope>NUCLEOTIDE SEQUENCE</scope>
    <source>
        <tissue evidence="8">Adult mites</tissue>
    </source>
</reference>
<dbReference type="PROSITE" id="PS50250">
    <property type="entry name" value="PCI"/>
    <property type="match status" value="1"/>
</dbReference>
<keyword evidence="5" id="KW-0736">Signalosome</keyword>
<gene>
    <name evidence="8" type="ORF">RDWZM_004410</name>
</gene>
<dbReference type="SMART" id="SM00088">
    <property type="entry name" value="PINT"/>
    <property type="match status" value="1"/>
</dbReference>
<keyword evidence="9" id="KW-1185">Reference proteome</keyword>
<dbReference type="PANTHER" id="PTHR15350:SF5">
    <property type="entry name" value="COP9 SIGNALOSOME COMPLEX SUBUNIT 7"/>
    <property type="match status" value="1"/>
</dbReference>
<dbReference type="PANTHER" id="PTHR15350">
    <property type="entry name" value="COP9 SIGNALOSOME COMPLEX SUBUNIT 7/DENDRITIC CELL PROTEIN GA17"/>
    <property type="match status" value="1"/>
</dbReference>
<dbReference type="InterPro" id="IPR000717">
    <property type="entry name" value="PCI_dom"/>
</dbReference>
<evidence type="ECO:0000313" key="8">
    <source>
        <dbReference type="EMBL" id="KAJ6225865.1"/>
    </source>
</evidence>
<dbReference type="InterPro" id="IPR041481">
    <property type="entry name" value="CSN7_helixI"/>
</dbReference>
<evidence type="ECO:0000313" key="9">
    <source>
        <dbReference type="Proteomes" id="UP001142055"/>
    </source>
</evidence>
<dbReference type="InterPro" id="IPR045237">
    <property type="entry name" value="COPS7/eIF3m"/>
</dbReference>
<dbReference type="GO" id="GO:0005737">
    <property type="term" value="C:cytoplasm"/>
    <property type="evidence" value="ECO:0007669"/>
    <property type="project" value="UniProtKB-SubCell"/>
</dbReference>
<dbReference type="Pfam" id="PF18392">
    <property type="entry name" value="CSN7a_helixI"/>
    <property type="match status" value="1"/>
</dbReference>
<dbReference type="EMBL" id="JAPWDV010000001">
    <property type="protein sequence ID" value="KAJ6225865.1"/>
    <property type="molecule type" value="Genomic_DNA"/>
</dbReference>
<keyword evidence="4" id="KW-0963">Cytoplasm</keyword>
<proteinExistence type="inferred from homology"/>
<evidence type="ECO:0000256" key="1">
    <source>
        <dbReference type="ARBA" id="ARBA00004123"/>
    </source>
</evidence>
<evidence type="ECO:0000256" key="2">
    <source>
        <dbReference type="ARBA" id="ARBA00004496"/>
    </source>
</evidence>
<feature type="domain" description="PCI" evidence="7">
    <location>
        <begin position="15"/>
        <end position="174"/>
    </location>
</feature>
<comment type="subcellular location">
    <subcellularLocation>
        <location evidence="2">Cytoplasm</location>
    </subcellularLocation>
    <subcellularLocation>
        <location evidence="1">Nucleus</location>
    </subcellularLocation>
</comment>
<dbReference type="Pfam" id="PF01399">
    <property type="entry name" value="PCI"/>
    <property type="match status" value="1"/>
</dbReference>
<sequence length="284" mass="32505">MNHIDFGNRFDSKIEVPETSRGLSQFVNSAESSDGQMVVDIIKQALEAQSVYVFSELLNVTSVQGLSGTSNEEYLNLLKIFAYGTYSDYVKQRRDKPNSLPEMTQVMSCKLRQLSIITLARSRRNIPYKLLLEELGVNTIRELEDIIIDAIYANVIKGTMDQKNSQLEIDQTIGRDVREQDFQIITNVLNEWSRNCDNILSNIEHQMSSANQVKEETIKNFELIENKVASIRKTLKFSVDNEDTIITDVNNVYARDNSDVKFTKRNATSKVQKNTSSKAWRKNE</sequence>
<organism evidence="8 9">
    <name type="scientific">Blomia tropicalis</name>
    <name type="common">Mite</name>
    <dbReference type="NCBI Taxonomy" id="40697"/>
    <lineage>
        <taxon>Eukaryota</taxon>
        <taxon>Metazoa</taxon>
        <taxon>Ecdysozoa</taxon>
        <taxon>Arthropoda</taxon>
        <taxon>Chelicerata</taxon>
        <taxon>Arachnida</taxon>
        <taxon>Acari</taxon>
        <taxon>Acariformes</taxon>
        <taxon>Sarcoptiformes</taxon>
        <taxon>Astigmata</taxon>
        <taxon>Glycyphagoidea</taxon>
        <taxon>Echimyopodidae</taxon>
        <taxon>Blomia</taxon>
    </lineage>
</organism>
<keyword evidence="6" id="KW-0539">Nucleus</keyword>
<evidence type="ECO:0000256" key="3">
    <source>
        <dbReference type="ARBA" id="ARBA00008482"/>
    </source>
</evidence>
<evidence type="ECO:0000256" key="5">
    <source>
        <dbReference type="ARBA" id="ARBA00022790"/>
    </source>
</evidence>
<comment type="caution">
    <text evidence="8">The sequence shown here is derived from an EMBL/GenBank/DDBJ whole genome shotgun (WGS) entry which is preliminary data.</text>
</comment>
<dbReference type="OrthoDB" id="10265275at2759"/>